<name>A0A7J9E209_9ROSI</name>
<reference evidence="1 2" key="1">
    <citation type="journal article" date="2019" name="Genome Biol. Evol.">
        <title>Insights into the evolution of the New World diploid cottons (Gossypium, subgenus Houzingenia) based on genome sequencing.</title>
        <authorList>
            <person name="Grover C.E."/>
            <person name="Arick M.A. 2nd"/>
            <person name="Thrash A."/>
            <person name="Conover J.L."/>
            <person name="Sanders W.S."/>
            <person name="Peterson D.G."/>
            <person name="Frelichowski J.E."/>
            <person name="Scheffler J.A."/>
            <person name="Scheffler B.E."/>
            <person name="Wendel J.F."/>
        </authorList>
    </citation>
    <scope>NUCLEOTIDE SEQUENCE [LARGE SCALE GENOMIC DNA]</scope>
    <source>
        <strain evidence="1">8</strain>
        <tissue evidence="1">Leaf</tissue>
    </source>
</reference>
<dbReference type="Proteomes" id="UP000593568">
    <property type="component" value="Unassembled WGS sequence"/>
</dbReference>
<protein>
    <submittedName>
        <fullName evidence="1">Uncharacterized protein</fullName>
    </submittedName>
</protein>
<proteinExistence type="predicted"/>
<dbReference type="AlphaFoldDB" id="A0A7J9E209"/>
<comment type="caution">
    <text evidence="1">The sequence shown here is derived from an EMBL/GenBank/DDBJ whole genome shotgun (WGS) entry which is preliminary data.</text>
</comment>
<evidence type="ECO:0000313" key="1">
    <source>
        <dbReference type="EMBL" id="MBA0767056.1"/>
    </source>
</evidence>
<evidence type="ECO:0000313" key="2">
    <source>
        <dbReference type="Proteomes" id="UP000593568"/>
    </source>
</evidence>
<gene>
    <name evidence="1" type="ORF">Gotri_016021</name>
</gene>
<sequence>MWENRYDHILIQEPIIISELACVLDYMPSFMIHGKPFCFRKSRGVSKTVSKGNDRAL</sequence>
<accession>A0A7J9E209</accession>
<dbReference type="EMBL" id="JABEZW010000006">
    <property type="protein sequence ID" value="MBA0767056.1"/>
    <property type="molecule type" value="Genomic_DNA"/>
</dbReference>
<organism evidence="1 2">
    <name type="scientific">Gossypium trilobum</name>
    <dbReference type="NCBI Taxonomy" id="34281"/>
    <lineage>
        <taxon>Eukaryota</taxon>
        <taxon>Viridiplantae</taxon>
        <taxon>Streptophyta</taxon>
        <taxon>Embryophyta</taxon>
        <taxon>Tracheophyta</taxon>
        <taxon>Spermatophyta</taxon>
        <taxon>Magnoliopsida</taxon>
        <taxon>eudicotyledons</taxon>
        <taxon>Gunneridae</taxon>
        <taxon>Pentapetalae</taxon>
        <taxon>rosids</taxon>
        <taxon>malvids</taxon>
        <taxon>Malvales</taxon>
        <taxon>Malvaceae</taxon>
        <taxon>Malvoideae</taxon>
        <taxon>Gossypium</taxon>
    </lineage>
</organism>
<keyword evidence="2" id="KW-1185">Reference proteome</keyword>